<accession>A0A9X4AG78</accession>
<evidence type="ECO:0000256" key="2">
    <source>
        <dbReference type="ARBA" id="ARBA00022679"/>
    </source>
</evidence>
<dbReference type="GO" id="GO:0030639">
    <property type="term" value="P:polyketide biosynthetic process"/>
    <property type="evidence" value="ECO:0007669"/>
    <property type="project" value="TreeGrafter"/>
</dbReference>
<feature type="active site" description="Acyl-thioester intermediate" evidence="4">
    <location>
        <position position="144"/>
    </location>
</feature>
<dbReference type="RefSeq" id="WP_259870977.1">
    <property type="nucleotide sequence ID" value="NZ_JAMQJZ010000001.1"/>
</dbReference>
<evidence type="ECO:0000313" key="7">
    <source>
        <dbReference type="EMBL" id="MDC3418777.1"/>
    </source>
</evidence>
<dbReference type="InterPro" id="IPR011141">
    <property type="entry name" value="Polyketide_synthase_type-III"/>
</dbReference>
<reference evidence="7" key="1">
    <citation type="submission" date="2022-06" db="EMBL/GenBank/DDBJ databases">
        <title>Aquibacillus sp. a new bacterium isolated from soil saline samples.</title>
        <authorList>
            <person name="Galisteo C."/>
            <person name="De La Haba R."/>
            <person name="Sanchez-Porro C."/>
            <person name="Ventosa A."/>
        </authorList>
    </citation>
    <scope>NUCLEOTIDE SEQUENCE</scope>
    <source>
        <strain evidence="7">JCM 12387</strain>
    </source>
</reference>
<evidence type="ECO:0000313" key="8">
    <source>
        <dbReference type="Proteomes" id="UP001145072"/>
    </source>
</evidence>
<dbReference type="EMBL" id="JAMQJZ010000001">
    <property type="protein sequence ID" value="MDC3418777.1"/>
    <property type="molecule type" value="Genomic_DNA"/>
</dbReference>
<gene>
    <name evidence="7" type="ORF">NC661_00060</name>
</gene>
<dbReference type="PANTHER" id="PTHR11877">
    <property type="entry name" value="HYDROXYMETHYLGLUTARYL-COA SYNTHASE"/>
    <property type="match status" value="1"/>
</dbReference>
<feature type="domain" description="Chalcone/stilbene synthase N-terminal" evidence="5">
    <location>
        <begin position="62"/>
        <end position="203"/>
    </location>
</feature>
<protein>
    <submittedName>
        <fullName evidence="7">Type III polyketide synthase</fullName>
    </submittedName>
</protein>
<evidence type="ECO:0000259" key="6">
    <source>
        <dbReference type="Pfam" id="PF02797"/>
    </source>
</evidence>
<evidence type="ECO:0000256" key="3">
    <source>
        <dbReference type="ARBA" id="ARBA00023315"/>
    </source>
</evidence>
<proteinExistence type="inferred from homology"/>
<dbReference type="Proteomes" id="UP001145072">
    <property type="component" value="Unassembled WGS sequence"/>
</dbReference>
<dbReference type="PROSITE" id="PS00441">
    <property type="entry name" value="CHALCONE_SYNTH"/>
    <property type="match status" value="1"/>
</dbReference>
<organism evidence="7 8">
    <name type="scientific">Aquibacillus koreensis</name>
    <dbReference type="NCBI Taxonomy" id="279446"/>
    <lineage>
        <taxon>Bacteria</taxon>
        <taxon>Bacillati</taxon>
        <taxon>Bacillota</taxon>
        <taxon>Bacilli</taxon>
        <taxon>Bacillales</taxon>
        <taxon>Bacillaceae</taxon>
        <taxon>Aquibacillus</taxon>
    </lineage>
</organism>
<sequence>MSYICSVGTSIPSFNLKQEEIQSFIKGIFQRPMHEMERLLPVFENASVSNRQFVVDKDWFAEDHSFKERNELYQMKAIEHSVDAIDQCLAEPDFLKNPIPYEAIDAIIFVSSTGVSTPSIDAYIMNERSFRDDVIRMPLWGLGCAGGASGLARANEWLSFNPKGSVLVVGIELCGLTFQKNDHKKSNFIGTALFGDGISAALVLGESSPFLRERKKACPVMAKSSSRLKKNAVDVMGWDITDNGFEVVFAKSIPTLVENFWNDHVHSFLDQLGWSKQELSFLVAHPGGKKVLQSIEAVLDVSQKELKYSYQVLKNHGNMSSVTVFYILKEWMKEDLKGGERSLLSALGPGFSSELLSLEWM</sequence>
<keyword evidence="8" id="KW-1185">Reference proteome</keyword>
<dbReference type="PANTHER" id="PTHR11877:SF99">
    <property type="entry name" value="1,3,6,8-TETRAHYDROXYNAPHTHALENE SYNTHASE"/>
    <property type="match status" value="1"/>
</dbReference>
<keyword evidence="2" id="KW-0808">Transferase</keyword>
<evidence type="ECO:0000256" key="4">
    <source>
        <dbReference type="PIRSR" id="PIRSR000451-1"/>
    </source>
</evidence>
<dbReference type="InterPro" id="IPR016039">
    <property type="entry name" value="Thiolase-like"/>
</dbReference>
<dbReference type="Pfam" id="PF02797">
    <property type="entry name" value="Chal_sti_synt_C"/>
    <property type="match status" value="1"/>
</dbReference>
<dbReference type="AlphaFoldDB" id="A0A9X4AG78"/>
<evidence type="ECO:0000256" key="1">
    <source>
        <dbReference type="ARBA" id="ARBA00005531"/>
    </source>
</evidence>
<dbReference type="SUPFAM" id="SSF53901">
    <property type="entry name" value="Thiolase-like"/>
    <property type="match status" value="2"/>
</dbReference>
<dbReference type="CDD" id="cd00831">
    <property type="entry name" value="CHS_like"/>
    <property type="match status" value="1"/>
</dbReference>
<feature type="domain" description="Chalcone/stilbene synthase C-terminal" evidence="6">
    <location>
        <begin position="234"/>
        <end position="354"/>
    </location>
</feature>
<dbReference type="InterPro" id="IPR018088">
    <property type="entry name" value="Chalcone/stilbene_synthase_AS"/>
</dbReference>
<evidence type="ECO:0000259" key="5">
    <source>
        <dbReference type="Pfam" id="PF00195"/>
    </source>
</evidence>
<name>A0A9X4AG78_9BACI</name>
<comment type="similarity">
    <text evidence="1">Belongs to the thiolase-like superfamily. Chalcone/stilbene synthases family.</text>
</comment>
<dbReference type="Pfam" id="PF00195">
    <property type="entry name" value="Chal_sti_synt_N"/>
    <property type="match status" value="1"/>
</dbReference>
<dbReference type="InterPro" id="IPR012328">
    <property type="entry name" value="Chalcone/stilbene_synt_C"/>
</dbReference>
<dbReference type="PIRSF" id="PIRSF000451">
    <property type="entry name" value="PKS_III"/>
    <property type="match status" value="1"/>
</dbReference>
<dbReference type="Gene3D" id="3.40.47.10">
    <property type="match status" value="2"/>
</dbReference>
<comment type="caution">
    <text evidence="7">The sequence shown here is derived from an EMBL/GenBank/DDBJ whole genome shotgun (WGS) entry which is preliminary data.</text>
</comment>
<keyword evidence="3" id="KW-0012">Acyltransferase</keyword>
<dbReference type="InterPro" id="IPR001099">
    <property type="entry name" value="Chalcone/stilbene_synt_N"/>
</dbReference>
<dbReference type="GO" id="GO:0016747">
    <property type="term" value="F:acyltransferase activity, transferring groups other than amino-acyl groups"/>
    <property type="evidence" value="ECO:0007669"/>
    <property type="project" value="InterPro"/>
</dbReference>